<accession>A0A917JD50</accession>
<reference evidence="2" key="1">
    <citation type="journal article" date="2014" name="Int. J. Syst. Evol. Microbiol.">
        <title>Complete genome sequence of Corynebacterium casei LMG S-19264T (=DSM 44701T), isolated from a smear-ripened cheese.</title>
        <authorList>
            <consortium name="US DOE Joint Genome Institute (JGI-PGF)"/>
            <person name="Walter F."/>
            <person name="Albersmeier A."/>
            <person name="Kalinowski J."/>
            <person name="Ruckert C."/>
        </authorList>
    </citation>
    <scope>NUCLEOTIDE SEQUENCE</scope>
    <source>
        <strain evidence="2">CCM 8433</strain>
    </source>
</reference>
<keyword evidence="1" id="KW-0812">Transmembrane</keyword>
<protein>
    <submittedName>
        <fullName evidence="2">Uncharacterized protein</fullName>
    </submittedName>
</protein>
<feature type="transmembrane region" description="Helical" evidence="1">
    <location>
        <begin position="14"/>
        <end position="35"/>
    </location>
</feature>
<gene>
    <name evidence="2" type="ORF">GCM10011482_06570</name>
</gene>
<sequence>MNAIFFRVFRRKQFIAGIIISILLGISSLQTYGIIGNFPQQSYIGYPVSIYSLQMLVLPLPTFVIFKFLFPIISTVAVGDLIAEDFSTGYIKSLVSHLTLKKYLKNNFIASFVIGGSISSLVVIINFITLMMFVPVVPLNRYYSMFLVDSQEFFPSLYYDHSFIYWLIRLGLVFIFAGCISIIASIVSFYFKNRYIAIATPMILIMLIDMMIRLIESDPYTISSQFIGTEKLQITGVLFVSLTILATIFTVFYGAKNNEL</sequence>
<dbReference type="EMBL" id="BMDT01000002">
    <property type="protein sequence ID" value="GGI65003.1"/>
    <property type="molecule type" value="Genomic_DNA"/>
</dbReference>
<evidence type="ECO:0000313" key="3">
    <source>
        <dbReference type="Proteomes" id="UP000622610"/>
    </source>
</evidence>
<organism evidence="2 3">
    <name type="scientific">Enterococcus alcedinis</name>
    <dbReference type="NCBI Taxonomy" id="1274384"/>
    <lineage>
        <taxon>Bacteria</taxon>
        <taxon>Bacillati</taxon>
        <taxon>Bacillota</taxon>
        <taxon>Bacilli</taxon>
        <taxon>Lactobacillales</taxon>
        <taxon>Enterococcaceae</taxon>
        <taxon>Enterococcus</taxon>
    </lineage>
</organism>
<proteinExistence type="predicted"/>
<feature type="transmembrane region" description="Helical" evidence="1">
    <location>
        <begin position="55"/>
        <end position="83"/>
    </location>
</feature>
<feature type="transmembrane region" description="Helical" evidence="1">
    <location>
        <begin position="235"/>
        <end position="255"/>
    </location>
</feature>
<evidence type="ECO:0000256" key="1">
    <source>
        <dbReference type="SAM" id="Phobius"/>
    </source>
</evidence>
<name>A0A917JD50_9ENTE</name>
<dbReference type="RefSeq" id="WP_188366848.1">
    <property type="nucleotide sequence ID" value="NZ_BMDT01000002.1"/>
</dbReference>
<feature type="transmembrane region" description="Helical" evidence="1">
    <location>
        <begin position="108"/>
        <end position="137"/>
    </location>
</feature>
<keyword evidence="1" id="KW-1133">Transmembrane helix</keyword>
<evidence type="ECO:0000313" key="2">
    <source>
        <dbReference type="EMBL" id="GGI65003.1"/>
    </source>
</evidence>
<reference evidence="2" key="2">
    <citation type="submission" date="2020-09" db="EMBL/GenBank/DDBJ databases">
        <authorList>
            <person name="Sun Q."/>
            <person name="Sedlacek I."/>
        </authorList>
    </citation>
    <scope>NUCLEOTIDE SEQUENCE</scope>
    <source>
        <strain evidence="2">CCM 8433</strain>
    </source>
</reference>
<keyword evidence="1" id="KW-0472">Membrane</keyword>
<comment type="caution">
    <text evidence="2">The sequence shown here is derived from an EMBL/GenBank/DDBJ whole genome shotgun (WGS) entry which is preliminary data.</text>
</comment>
<feature type="transmembrane region" description="Helical" evidence="1">
    <location>
        <begin position="163"/>
        <end position="183"/>
    </location>
</feature>
<feature type="transmembrane region" description="Helical" evidence="1">
    <location>
        <begin position="195"/>
        <end position="215"/>
    </location>
</feature>
<keyword evidence="3" id="KW-1185">Reference proteome</keyword>
<dbReference type="AlphaFoldDB" id="A0A917JD50"/>
<dbReference type="Proteomes" id="UP000622610">
    <property type="component" value="Unassembled WGS sequence"/>
</dbReference>